<dbReference type="GO" id="GO:0045944">
    <property type="term" value="P:positive regulation of transcription by RNA polymerase II"/>
    <property type="evidence" value="ECO:0007669"/>
    <property type="project" value="EnsemblFungi"/>
</dbReference>
<reference evidence="4" key="1">
    <citation type="submission" date="2016-05" db="EMBL/GenBank/DDBJ databases">
        <title>Comparative genomics of biotechnologically important yeasts.</title>
        <authorList>
            <consortium name="DOE Joint Genome Institute"/>
            <person name="Riley R."/>
            <person name="Haridas S."/>
            <person name="Wolfe K.H."/>
            <person name="Lopes M.R."/>
            <person name="Hittinger C.T."/>
            <person name="Goker M."/>
            <person name="Salamov A."/>
            <person name="Wisecaver J."/>
            <person name="Long T.M."/>
            <person name="Aerts A.L."/>
            <person name="Barry K."/>
            <person name="Choi C."/>
            <person name="Clum A."/>
            <person name="Coughlan A.Y."/>
            <person name="Deshpande S."/>
            <person name="Douglass A.P."/>
            <person name="Hanson S.J."/>
            <person name="Klenk H.-P."/>
            <person name="Labutti K."/>
            <person name="Lapidus A."/>
            <person name="Lindquist E."/>
            <person name="Lipzen A."/>
            <person name="Meier-Kolthoff J.P."/>
            <person name="Ohm R.A."/>
            <person name="Otillar R.P."/>
            <person name="Pangilinan J."/>
            <person name="Peng Y."/>
            <person name="Rokas A."/>
            <person name="Rosa C.A."/>
            <person name="Scheuner C."/>
            <person name="Sibirny A.A."/>
            <person name="Slot J.C."/>
            <person name="Stielow J.B."/>
            <person name="Sun H."/>
            <person name="Kurtzman C.P."/>
            <person name="Blackwell M."/>
            <person name="Grigoriev I.V."/>
            <person name="Jeffries T.W."/>
        </authorList>
    </citation>
    <scope>NUCLEOTIDE SEQUENCE [LARGE SCALE GENOMIC DNA]</scope>
    <source>
        <strain evidence="4">NRRL Y-2460</strain>
    </source>
</reference>
<feature type="domain" description="Histone deacetylase complex subunit SAP30 Sin3 binding" evidence="2">
    <location>
        <begin position="103"/>
        <end position="145"/>
    </location>
</feature>
<feature type="region of interest" description="Disordered" evidence="1">
    <location>
        <begin position="1"/>
        <end position="42"/>
    </location>
</feature>
<gene>
    <name evidence="3" type="ORF">PACTADRAFT_48040</name>
</gene>
<dbReference type="GO" id="GO:0034605">
    <property type="term" value="P:cellular response to heat"/>
    <property type="evidence" value="ECO:0007669"/>
    <property type="project" value="EnsemblFungi"/>
</dbReference>
<dbReference type="InterPro" id="IPR025718">
    <property type="entry name" value="SAP30_Sin3-bd"/>
</dbReference>
<keyword evidence="4" id="KW-1185">Reference proteome</keyword>
<dbReference type="GO" id="GO:0033698">
    <property type="term" value="C:Rpd3L complex"/>
    <property type="evidence" value="ECO:0007669"/>
    <property type="project" value="EnsemblFungi"/>
</dbReference>
<accession>A0A1E4U2L5</accession>
<dbReference type="GO" id="GO:2000219">
    <property type="term" value="P:positive regulation of invasive growth in response to glucose limitation"/>
    <property type="evidence" value="ECO:0007669"/>
    <property type="project" value="EnsemblFungi"/>
</dbReference>
<organism evidence="3 4">
    <name type="scientific">Pachysolen tannophilus NRRL Y-2460</name>
    <dbReference type="NCBI Taxonomy" id="669874"/>
    <lineage>
        <taxon>Eukaryota</taxon>
        <taxon>Fungi</taxon>
        <taxon>Dikarya</taxon>
        <taxon>Ascomycota</taxon>
        <taxon>Saccharomycotina</taxon>
        <taxon>Pichiomycetes</taxon>
        <taxon>Pachysolenaceae</taxon>
        <taxon>Pachysolen</taxon>
    </lineage>
</organism>
<dbReference type="GO" id="GO:0016479">
    <property type="term" value="P:negative regulation of transcription by RNA polymerase I"/>
    <property type="evidence" value="ECO:0007669"/>
    <property type="project" value="EnsemblFungi"/>
</dbReference>
<evidence type="ECO:0000259" key="2">
    <source>
        <dbReference type="Pfam" id="PF13867"/>
    </source>
</evidence>
<dbReference type="EMBL" id="KV454011">
    <property type="protein sequence ID" value="ODV98245.1"/>
    <property type="molecule type" value="Genomic_DNA"/>
</dbReference>
<dbReference type="InterPro" id="IPR038291">
    <property type="entry name" value="SAP30_C_sf"/>
</dbReference>
<dbReference type="Proteomes" id="UP000094236">
    <property type="component" value="Unassembled WGS sequence"/>
</dbReference>
<dbReference type="GO" id="GO:0003714">
    <property type="term" value="F:transcription corepressor activity"/>
    <property type="evidence" value="ECO:0007669"/>
    <property type="project" value="EnsemblFungi"/>
</dbReference>
<sequence>MAPRRTDHSASESESKQNEKAVSTSRASVKARNQALQQAQKEFLAKHINSNGPQDKVIPEPLDFENLPNKSLRNYKKMYLKNHDIKDSLTMYGYLLESDIGKKSYSYKHKDRIAKPELAALCKKHFMGMNVKESEVITNFLYRVKNQEKAFKLRFNNQ</sequence>
<dbReference type="Pfam" id="PF13867">
    <property type="entry name" value="SAP30_Sin3_bdg"/>
    <property type="match status" value="1"/>
</dbReference>
<dbReference type="GO" id="GO:0061188">
    <property type="term" value="P:negative regulation of rDNA heterochromatin formation"/>
    <property type="evidence" value="ECO:0007669"/>
    <property type="project" value="EnsemblFungi"/>
</dbReference>
<protein>
    <recommendedName>
        <fullName evidence="2">Histone deacetylase complex subunit SAP30 Sin3 binding domain-containing protein</fullName>
    </recommendedName>
</protein>
<evidence type="ECO:0000313" key="3">
    <source>
        <dbReference type="EMBL" id="ODV98245.1"/>
    </source>
</evidence>
<dbReference type="Gene3D" id="6.10.160.20">
    <property type="match status" value="1"/>
</dbReference>
<proteinExistence type="predicted"/>
<evidence type="ECO:0000256" key="1">
    <source>
        <dbReference type="SAM" id="MobiDB-lite"/>
    </source>
</evidence>
<evidence type="ECO:0000313" key="4">
    <source>
        <dbReference type="Proteomes" id="UP000094236"/>
    </source>
</evidence>
<feature type="compositionally biased region" description="Basic and acidic residues" evidence="1">
    <location>
        <begin position="1"/>
        <end position="19"/>
    </location>
</feature>
<dbReference type="OrthoDB" id="510958at2759"/>
<name>A0A1E4U2L5_PACTA</name>
<dbReference type="AlphaFoldDB" id="A0A1E4U2L5"/>
<dbReference type="GO" id="GO:0061186">
    <property type="term" value="P:negative regulation of silent mating-type cassette heterochromatin formation"/>
    <property type="evidence" value="ECO:0007669"/>
    <property type="project" value="EnsemblFungi"/>
</dbReference>
<dbReference type="STRING" id="669874.A0A1E4U2L5"/>